<dbReference type="PANTHER" id="PTHR12283">
    <property type="entry name" value="GLUTAMINYL-PEPTIDE CYCLOTRANSFERASE"/>
    <property type="match status" value="1"/>
</dbReference>
<dbReference type="CDD" id="cd03880">
    <property type="entry name" value="M28_QC_like"/>
    <property type="match status" value="1"/>
</dbReference>
<keyword evidence="3" id="KW-0378">Hydrolase</keyword>
<dbReference type="SUPFAM" id="SSF53187">
    <property type="entry name" value="Zn-dependent exopeptidases"/>
    <property type="match status" value="1"/>
</dbReference>
<dbReference type="InterPro" id="IPR007484">
    <property type="entry name" value="Peptidase_M28"/>
</dbReference>
<dbReference type="PANTHER" id="PTHR12283:SF6">
    <property type="entry name" value="GLUTAMINYL-PEPTIDE CYCLOTRANSFERASE-RELATED"/>
    <property type="match status" value="1"/>
</dbReference>
<keyword evidence="3" id="KW-0862">Zinc</keyword>
<dbReference type="STRING" id="1081109.A0A167XL26"/>
<dbReference type="AlphaFoldDB" id="A0A167XL26"/>
<organism evidence="6 7">
    <name type="scientific">Moelleriella libera RCEF 2490</name>
    <dbReference type="NCBI Taxonomy" id="1081109"/>
    <lineage>
        <taxon>Eukaryota</taxon>
        <taxon>Fungi</taxon>
        <taxon>Dikarya</taxon>
        <taxon>Ascomycota</taxon>
        <taxon>Pezizomycotina</taxon>
        <taxon>Sordariomycetes</taxon>
        <taxon>Hypocreomycetidae</taxon>
        <taxon>Hypocreales</taxon>
        <taxon>Clavicipitaceae</taxon>
        <taxon>Moelleriella</taxon>
    </lineage>
</organism>
<keyword evidence="2" id="KW-0012">Acyltransferase</keyword>
<dbReference type="Pfam" id="PF04389">
    <property type="entry name" value="Peptidase_M28"/>
    <property type="match status" value="1"/>
</dbReference>
<sequence length="382" mass="41986">MVPSSLLAVALFAASPVLAVTALDDDALRKLPSPGDDFDIHSGKLLAPILTPRVPGTEGNRKVQSHLVDFFKSSLPDWELLWQNSTQQTPLEGNKTVSFSNLIFRRDPPGSRPGDVARLTLVAHFDSLISPEGFVGAIDSAAPCAMLLHVARSIDAALTAKWKAEGAGGADDGLEEKQGVQILFLDGEEAFVHWTATDSLYGARSLAEEWESQPHPATSVYHTPLHSISLFVLLDLLGSAEPSIPSYFLPTHWTYQNMATLEKRMRELGLLESKPAKPFLYDSEKQADQFYRGGIEDDHIPFMARGVDVLHIIPTPFPAVWHQMSDDGEHLDMPTTRDWARIATAFTAEWLDLGPYLPQKMATRGEPSSETTGSIHGKRTEL</sequence>
<dbReference type="InterPro" id="IPR040234">
    <property type="entry name" value="QC/QCL"/>
</dbReference>
<name>A0A167XL26_9HYPO</name>
<dbReference type="GO" id="GO:0008270">
    <property type="term" value="F:zinc ion binding"/>
    <property type="evidence" value="ECO:0007669"/>
    <property type="project" value="TreeGrafter"/>
</dbReference>
<evidence type="ECO:0000256" key="3">
    <source>
        <dbReference type="RuleBase" id="RU361240"/>
    </source>
</evidence>
<evidence type="ECO:0000313" key="7">
    <source>
        <dbReference type="Proteomes" id="UP000078544"/>
    </source>
</evidence>
<dbReference type="EC" id="3.4.-.-" evidence="3"/>
<keyword evidence="7" id="KW-1185">Reference proteome</keyword>
<keyword evidence="3" id="KW-0479">Metal-binding</keyword>
<accession>A0A167XL26</accession>
<keyword evidence="3" id="KW-0645">Protease</keyword>
<comment type="caution">
    <text evidence="6">The sequence shown here is derived from an EMBL/GenBank/DDBJ whole genome shotgun (WGS) entry which is preliminary data.</text>
</comment>
<keyword evidence="3" id="KW-0732">Signal</keyword>
<gene>
    <name evidence="6" type="ORF">AAL_07317</name>
</gene>
<reference evidence="6 7" key="1">
    <citation type="journal article" date="2016" name="Genome Biol. Evol.">
        <title>Divergent and convergent evolution of fungal pathogenicity.</title>
        <authorList>
            <person name="Shang Y."/>
            <person name="Xiao G."/>
            <person name="Zheng P."/>
            <person name="Cen K."/>
            <person name="Zhan S."/>
            <person name="Wang C."/>
        </authorList>
    </citation>
    <scope>NUCLEOTIDE SEQUENCE [LARGE SCALE GENOMIC DNA]</scope>
    <source>
        <strain evidence="6 7">RCEF 2490</strain>
    </source>
</reference>
<evidence type="ECO:0000259" key="5">
    <source>
        <dbReference type="Pfam" id="PF04389"/>
    </source>
</evidence>
<dbReference type="GO" id="GO:0006508">
    <property type="term" value="P:proteolysis"/>
    <property type="evidence" value="ECO:0007669"/>
    <property type="project" value="UniProtKB-KW"/>
</dbReference>
<feature type="domain" description="Peptidase M28" evidence="5">
    <location>
        <begin position="117"/>
        <end position="346"/>
    </location>
</feature>
<dbReference type="InterPro" id="IPR037457">
    <property type="entry name" value="M28_QC"/>
</dbReference>
<evidence type="ECO:0000256" key="1">
    <source>
        <dbReference type="ARBA" id="ARBA00022679"/>
    </source>
</evidence>
<protein>
    <recommendedName>
        <fullName evidence="3">Peptide hydrolase</fullName>
        <ecNumber evidence="3">3.4.-.-</ecNumber>
    </recommendedName>
</protein>
<dbReference type="OrthoDB" id="3907302at2759"/>
<comment type="similarity">
    <text evidence="3">Belongs to the peptidase M28 family.</text>
</comment>
<evidence type="ECO:0000313" key="6">
    <source>
        <dbReference type="EMBL" id="KZZ90216.1"/>
    </source>
</evidence>
<feature type="region of interest" description="Disordered" evidence="4">
    <location>
        <begin position="361"/>
        <end position="382"/>
    </location>
</feature>
<dbReference type="Proteomes" id="UP000078544">
    <property type="component" value="Unassembled WGS sequence"/>
</dbReference>
<evidence type="ECO:0000256" key="2">
    <source>
        <dbReference type="ARBA" id="ARBA00023315"/>
    </source>
</evidence>
<feature type="signal peptide" evidence="3">
    <location>
        <begin position="1"/>
        <end position="19"/>
    </location>
</feature>
<dbReference type="EMBL" id="AZGY01000022">
    <property type="protein sequence ID" value="KZZ90216.1"/>
    <property type="molecule type" value="Genomic_DNA"/>
</dbReference>
<evidence type="ECO:0000256" key="4">
    <source>
        <dbReference type="SAM" id="MobiDB-lite"/>
    </source>
</evidence>
<keyword evidence="1" id="KW-0808">Transferase</keyword>
<feature type="chain" id="PRO_5007749360" description="Peptide hydrolase" evidence="3">
    <location>
        <begin position="20"/>
        <end position="382"/>
    </location>
</feature>
<proteinExistence type="inferred from homology"/>
<dbReference type="GO" id="GO:0016603">
    <property type="term" value="F:glutaminyl-peptide cyclotransferase activity"/>
    <property type="evidence" value="ECO:0007669"/>
    <property type="project" value="InterPro"/>
</dbReference>
<dbReference type="Gene3D" id="3.40.630.10">
    <property type="entry name" value="Zn peptidases"/>
    <property type="match status" value="1"/>
</dbReference>
<dbReference type="GO" id="GO:0008233">
    <property type="term" value="F:peptidase activity"/>
    <property type="evidence" value="ECO:0007669"/>
    <property type="project" value="UniProtKB-KW"/>
</dbReference>